<evidence type="ECO:0008006" key="4">
    <source>
        <dbReference type="Google" id="ProtNLM"/>
    </source>
</evidence>
<gene>
    <name evidence="2" type="ORF">UC8_36360</name>
</gene>
<dbReference type="Gene3D" id="6.10.140.1430">
    <property type="match status" value="1"/>
</dbReference>
<sequence length="224" mass="24277">MSETSFGTTVSSGHRHDQGTSTGTDQARQKANEAVESAKDKAAEAQEQLKRKASEATEAAKQKATEAAETAKQSGRKYAHEKKARLADEIGVFSGAIRKASSKLHDEEHDSIASYVDAAAEQLDHLRESLQSKDVGDLLADVQDFTRRRPEVVYGGLFVVGLAAMRFLKASKPSESRQTRQADLSQDRNRPPEAFGHDPTAGTTRPPVGYRNQGTLNPEGSPKS</sequence>
<dbReference type="RefSeq" id="WP_148080382.1">
    <property type="nucleotide sequence ID" value="NZ_CP042914.1"/>
</dbReference>
<feature type="region of interest" description="Disordered" evidence="1">
    <location>
        <begin position="170"/>
        <end position="224"/>
    </location>
</feature>
<dbReference type="EMBL" id="CP042914">
    <property type="protein sequence ID" value="QEG41611.1"/>
    <property type="molecule type" value="Genomic_DNA"/>
</dbReference>
<feature type="compositionally biased region" description="Basic and acidic residues" evidence="1">
    <location>
        <begin position="172"/>
        <end position="191"/>
    </location>
</feature>
<feature type="compositionally biased region" description="Polar residues" evidence="1">
    <location>
        <begin position="1"/>
        <end position="12"/>
    </location>
</feature>
<keyword evidence="3" id="KW-1185">Reference proteome</keyword>
<feature type="compositionally biased region" description="Basic and acidic residues" evidence="1">
    <location>
        <begin position="27"/>
        <end position="66"/>
    </location>
</feature>
<name>A0A5B9R563_9BACT</name>
<feature type="region of interest" description="Disordered" evidence="1">
    <location>
        <begin position="1"/>
        <end position="82"/>
    </location>
</feature>
<evidence type="ECO:0000313" key="3">
    <source>
        <dbReference type="Proteomes" id="UP000325286"/>
    </source>
</evidence>
<feature type="compositionally biased region" description="Polar residues" evidence="1">
    <location>
        <begin position="212"/>
        <end position="224"/>
    </location>
</feature>
<proteinExistence type="predicted"/>
<protein>
    <recommendedName>
        <fullName evidence="4">DUF883 domain-containing protein</fullName>
    </recommendedName>
</protein>
<dbReference type="AlphaFoldDB" id="A0A5B9R563"/>
<dbReference type="OrthoDB" id="288439at2"/>
<evidence type="ECO:0000256" key="1">
    <source>
        <dbReference type="SAM" id="MobiDB-lite"/>
    </source>
</evidence>
<accession>A0A5B9R563</accession>
<dbReference type="KEGG" id="rul:UC8_36360"/>
<dbReference type="Proteomes" id="UP000325286">
    <property type="component" value="Chromosome"/>
</dbReference>
<evidence type="ECO:0000313" key="2">
    <source>
        <dbReference type="EMBL" id="QEG41611.1"/>
    </source>
</evidence>
<reference evidence="2 3" key="1">
    <citation type="submission" date="2019-08" db="EMBL/GenBank/DDBJ databases">
        <title>Deep-cultivation of Planctomycetes and their phenomic and genomic characterization uncovers novel biology.</title>
        <authorList>
            <person name="Wiegand S."/>
            <person name="Jogler M."/>
            <person name="Boedeker C."/>
            <person name="Pinto D."/>
            <person name="Vollmers J."/>
            <person name="Rivas-Marin E."/>
            <person name="Kohn T."/>
            <person name="Peeters S.H."/>
            <person name="Heuer A."/>
            <person name="Rast P."/>
            <person name="Oberbeckmann S."/>
            <person name="Bunk B."/>
            <person name="Jeske O."/>
            <person name="Meyerdierks A."/>
            <person name="Storesund J.E."/>
            <person name="Kallscheuer N."/>
            <person name="Luecker S."/>
            <person name="Lage O.M."/>
            <person name="Pohl T."/>
            <person name="Merkel B.J."/>
            <person name="Hornburger P."/>
            <person name="Mueller R.-W."/>
            <person name="Bruemmer F."/>
            <person name="Labrenz M."/>
            <person name="Spormann A.M."/>
            <person name="Op den Camp H."/>
            <person name="Overmann J."/>
            <person name="Amann R."/>
            <person name="Jetten M.S.M."/>
            <person name="Mascher T."/>
            <person name="Medema M.H."/>
            <person name="Devos D.P."/>
            <person name="Kaster A.-K."/>
            <person name="Ovreas L."/>
            <person name="Rohde M."/>
            <person name="Galperin M.Y."/>
            <person name="Jogler C."/>
        </authorList>
    </citation>
    <scope>NUCLEOTIDE SEQUENCE [LARGE SCALE GENOMIC DNA]</scope>
    <source>
        <strain evidence="2 3">UC8</strain>
    </source>
</reference>
<organism evidence="2 3">
    <name type="scientific">Roseimaritima ulvae</name>
    <dbReference type="NCBI Taxonomy" id="980254"/>
    <lineage>
        <taxon>Bacteria</taxon>
        <taxon>Pseudomonadati</taxon>
        <taxon>Planctomycetota</taxon>
        <taxon>Planctomycetia</taxon>
        <taxon>Pirellulales</taxon>
        <taxon>Pirellulaceae</taxon>
        <taxon>Roseimaritima</taxon>
    </lineage>
</organism>